<dbReference type="InterPro" id="IPR000863">
    <property type="entry name" value="Sulfotransferase_dom"/>
</dbReference>
<dbReference type="SUPFAM" id="SSF52540">
    <property type="entry name" value="P-loop containing nucleoside triphosphate hydrolases"/>
    <property type="match status" value="1"/>
</dbReference>
<evidence type="ECO:0000313" key="3">
    <source>
        <dbReference type="Proteomes" id="UP001254488"/>
    </source>
</evidence>
<accession>A0ABU2YCZ2</accession>
<organism evidence="2 3">
    <name type="scientific">Patiriisocius hiemis</name>
    <dbReference type="NCBI Taxonomy" id="3075604"/>
    <lineage>
        <taxon>Bacteria</taxon>
        <taxon>Pseudomonadati</taxon>
        <taxon>Bacteroidota</taxon>
        <taxon>Flavobacteriia</taxon>
        <taxon>Flavobacteriales</taxon>
        <taxon>Flavobacteriaceae</taxon>
        <taxon>Patiriisocius</taxon>
    </lineage>
</organism>
<name>A0ABU2YCZ2_9FLAO</name>
<comment type="caution">
    <text evidence="2">The sequence shown here is derived from an EMBL/GenBank/DDBJ whole genome shotgun (WGS) entry which is preliminary data.</text>
</comment>
<feature type="domain" description="Sulfotransferase" evidence="1">
    <location>
        <begin position="5"/>
        <end position="293"/>
    </location>
</feature>
<dbReference type="RefSeq" id="WP_311332994.1">
    <property type="nucleotide sequence ID" value="NZ_JAVRHZ010000004.1"/>
</dbReference>
<dbReference type="EMBL" id="JAVRHZ010000004">
    <property type="protein sequence ID" value="MDT0556040.1"/>
    <property type="molecule type" value="Genomic_DNA"/>
</dbReference>
<dbReference type="PANTHER" id="PTHR10704">
    <property type="entry name" value="CARBOHYDRATE SULFOTRANSFERASE"/>
    <property type="match status" value="1"/>
</dbReference>
<dbReference type="PANTHER" id="PTHR10704:SF44">
    <property type="entry name" value="LD35051P-RELATED"/>
    <property type="match status" value="1"/>
</dbReference>
<gene>
    <name evidence="2" type="ORF">RM538_08500</name>
</gene>
<keyword evidence="3" id="KW-1185">Reference proteome</keyword>
<reference evidence="2 3" key="1">
    <citation type="submission" date="2023-09" db="EMBL/GenBank/DDBJ databases">
        <authorList>
            <person name="Rey-Velasco X."/>
        </authorList>
    </citation>
    <scope>NUCLEOTIDE SEQUENCE [LARGE SCALE GENOMIC DNA]</scope>
    <source>
        <strain evidence="2 3">W242</strain>
    </source>
</reference>
<dbReference type="InterPro" id="IPR051135">
    <property type="entry name" value="Gal/GlcNAc/GalNAc_ST"/>
</dbReference>
<dbReference type="Pfam" id="PF00685">
    <property type="entry name" value="Sulfotransfer_1"/>
    <property type="match status" value="1"/>
</dbReference>
<proteinExistence type="predicted"/>
<evidence type="ECO:0000259" key="1">
    <source>
        <dbReference type="Pfam" id="PF00685"/>
    </source>
</evidence>
<dbReference type="Gene3D" id="3.40.50.300">
    <property type="entry name" value="P-loop containing nucleotide triphosphate hydrolases"/>
    <property type="match status" value="1"/>
</dbReference>
<evidence type="ECO:0000313" key="2">
    <source>
        <dbReference type="EMBL" id="MDT0556040.1"/>
    </source>
</evidence>
<dbReference type="InterPro" id="IPR027417">
    <property type="entry name" value="P-loop_NTPase"/>
</dbReference>
<protein>
    <submittedName>
        <fullName evidence="2">Sulfotransferase domain-containing protein</fullName>
    </submittedName>
</protein>
<dbReference type="Proteomes" id="UP001254488">
    <property type="component" value="Unassembled WGS sequence"/>
</dbReference>
<sequence length="302" mass="36439">MTKKKPILITGAHRSGTTWIGRVLESSNEVYYIHEPFNIQNKRGYTPFKYWFHYLNSKSSNLLQENTLKYLKSLYSIKGSGFYKELFRISTVKGLYKFIKDRNNRREKRPLIKDPIALMSTLWIYENLNCFVIIAIRHPAAFVASIKLKNWRFDFKNFLDQKELMESYLVPYKEKIKDFCENEYSIIEQGILLWNCIYSIVYNFKQTKSENKDWMFVKHETLSKNTIDEFKKIFSFSQLTFSENVKNKIIETTQPKVESEHERDVLKNIKSWKQRLTQNEISNIKEQTFDVWRHFYVEKDWE</sequence>